<keyword evidence="2" id="KW-1133">Transmembrane helix</keyword>
<dbReference type="InterPro" id="IPR055767">
    <property type="entry name" value="DUF7343"/>
</dbReference>
<dbReference type="SUPFAM" id="SSF46785">
    <property type="entry name" value="Winged helix' DNA-binding domain"/>
    <property type="match status" value="1"/>
</dbReference>
<keyword evidence="2" id="KW-0472">Membrane</keyword>
<evidence type="ECO:0000313" key="4">
    <source>
        <dbReference type="EMBL" id="MCU4972903.1"/>
    </source>
</evidence>
<proteinExistence type="predicted"/>
<feature type="transmembrane region" description="Helical" evidence="2">
    <location>
        <begin position="14"/>
        <end position="33"/>
    </location>
</feature>
<evidence type="ECO:0000313" key="5">
    <source>
        <dbReference type="Proteomes" id="UP001320972"/>
    </source>
</evidence>
<evidence type="ECO:0000259" key="3">
    <source>
        <dbReference type="Pfam" id="PF24034"/>
    </source>
</evidence>
<keyword evidence="2" id="KW-0812">Transmembrane</keyword>
<feature type="compositionally biased region" description="Basic and acidic residues" evidence="1">
    <location>
        <begin position="73"/>
        <end position="85"/>
    </location>
</feature>
<dbReference type="Pfam" id="PF24034">
    <property type="entry name" value="DUF7343"/>
    <property type="match status" value="1"/>
</dbReference>
<comment type="caution">
    <text evidence="4">The sequence shown here is derived from an EMBL/GenBank/DDBJ whole genome shotgun (WGS) entry which is preliminary data.</text>
</comment>
<gene>
    <name evidence="4" type="ORF">OB955_09125</name>
</gene>
<feature type="region of interest" description="Disordered" evidence="1">
    <location>
        <begin position="57"/>
        <end position="101"/>
    </location>
</feature>
<reference evidence="4 5" key="1">
    <citation type="submission" date="2022-09" db="EMBL/GenBank/DDBJ databases">
        <title>Enrichment on poylsaccharides allowed isolation of novel metabolic and taxonomic groups of Haloarchaea.</title>
        <authorList>
            <person name="Sorokin D.Y."/>
            <person name="Elcheninov A.G."/>
            <person name="Khizhniak T.V."/>
            <person name="Kolganova T.V."/>
            <person name="Kublanov I.V."/>
        </authorList>
    </citation>
    <scope>NUCLEOTIDE SEQUENCE [LARGE SCALE GENOMIC DNA]</scope>
    <source>
        <strain evidence="4 5">AArc-m2/3/4</strain>
    </source>
</reference>
<protein>
    <submittedName>
        <fullName evidence="4">MarR family transcriptional regulator</fullName>
    </submittedName>
</protein>
<evidence type="ECO:0000256" key="2">
    <source>
        <dbReference type="SAM" id="Phobius"/>
    </source>
</evidence>
<keyword evidence="5" id="KW-1185">Reference proteome</keyword>
<organism evidence="4 5">
    <name type="scientific">Natronoglomus mannanivorans</name>
    <dbReference type="NCBI Taxonomy" id="2979990"/>
    <lineage>
        <taxon>Archaea</taxon>
        <taxon>Methanobacteriati</taxon>
        <taxon>Methanobacteriota</taxon>
        <taxon>Stenosarchaea group</taxon>
        <taxon>Halobacteria</taxon>
        <taxon>Halobacteriales</taxon>
        <taxon>Natrialbaceae</taxon>
        <taxon>Natronoglomus</taxon>
    </lineage>
</organism>
<name>A0ABT2QDB1_9EURY</name>
<dbReference type="Proteomes" id="UP001320972">
    <property type="component" value="Unassembled WGS sequence"/>
</dbReference>
<sequence>MTRLPPIGEVKRQASGTGAIAIGAIVLTVSVGFQRTATLTRRTTDRLQDRLDGLLDRLDTDTTAPESATVQETDSHPDSKSDPARDSTSSGPSDDPSHWPTTHAEILEYGFTPEEYVRDVLSRNDGRLRQRRFVDDYGWAASTISRLLSELEERGRIVRYRLGREKVVCLPEAVPSSHRS</sequence>
<evidence type="ECO:0000256" key="1">
    <source>
        <dbReference type="SAM" id="MobiDB-lite"/>
    </source>
</evidence>
<dbReference type="InterPro" id="IPR036390">
    <property type="entry name" value="WH_DNA-bd_sf"/>
</dbReference>
<accession>A0ABT2QDB1</accession>
<feature type="domain" description="DUF7343" evidence="3">
    <location>
        <begin position="112"/>
        <end position="171"/>
    </location>
</feature>
<dbReference type="EMBL" id="JAOPKB010000004">
    <property type="protein sequence ID" value="MCU4972903.1"/>
    <property type="molecule type" value="Genomic_DNA"/>
</dbReference>
<dbReference type="RefSeq" id="WP_338007636.1">
    <property type="nucleotide sequence ID" value="NZ_JAOPKB010000004.1"/>
</dbReference>